<evidence type="ECO:0000259" key="2">
    <source>
        <dbReference type="PROSITE" id="PS51228"/>
    </source>
</evidence>
<comment type="caution">
    <text evidence="3">The sequence shown here is derived from an EMBL/GenBank/DDBJ whole genome shotgun (WGS) entry which is preliminary data.</text>
</comment>
<dbReference type="SUPFAM" id="SSF47027">
    <property type="entry name" value="Acyl-CoA binding protein"/>
    <property type="match status" value="1"/>
</dbReference>
<keyword evidence="4" id="KW-1185">Reference proteome</keyword>
<dbReference type="Proteomes" id="UP000674318">
    <property type="component" value="Chromosome 17"/>
</dbReference>
<evidence type="ECO:0000313" key="3">
    <source>
        <dbReference type="EMBL" id="KAG5508194.1"/>
    </source>
</evidence>
<dbReference type="FunFam" id="1.20.80.10:FF:000010">
    <property type="entry name" value="Acyl-CoA-binding domain-containing protein 5"/>
    <property type="match status" value="1"/>
</dbReference>
<evidence type="ECO:0000313" key="4">
    <source>
        <dbReference type="Proteomes" id="UP000674318"/>
    </source>
</evidence>
<dbReference type="KEGG" id="phet:94291485"/>
<reference evidence="3 4" key="1">
    <citation type="submission" date="2021-02" db="EMBL/GenBank/DDBJ databases">
        <title>Porcisia hertigi Genome sequencing and assembly.</title>
        <authorList>
            <person name="Almutairi H."/>
            <person name="Gatherer D."/>
        </authorList>
    </citation>
    <scope>NUCLEOTIDE SEQUENCE [LARGE SCALE GENOMIC DNA]</scope>
    <source>
        <strain evidence="3 4">C119</strain>
    </source>
</reference>
<dbReference type="Gene3D" id="1.20.80.10">
    <property type="match status" value="1"/>
</dbReference>
<dbReference type="InterPro" id="IPR035984">
    <property type="entry name" value="Acyl-CoA-binding_sf"/>
</dbReference>
<gene>
    <name evidence="3" type="ORF">JKF63_05449</name>
</gene>
<keyword evidence="1" id="KW-0446">Lipid-binding</keyword>
<protein>
    <recommendedName>
        <fullName evidence="2">ACB domain-containing protein</fullName>
    </recommendedName>
</protein>
<dbReference type="Pfam" id="PF00887">
    <property type="entry name" value="ACBP"/>
    <property type="match status" value="1"/>
</dbReference>
<dbReference type="OrthoDB" id="346910at2759"/>
<dbReference type="InterPro" id="IPR000582">
    <property type="entry name" value="Acyl-CoA-binding_protein"/>
</dbReference>
<dbReference type="GO" id="GO:0000062">
    <property type="term" value="F:fatty-acyl-CoA binding"/>
    <property type="evidence" value="ECO:0007669"/>
    <property type="project" value="InterPro"/>
</dbReference>
<dbReference type="GO" id="GO:0005737">
    <property type="term" value="C:cytoplasm"/>
    <property type="evidence" value="ECO:0007669"/>
    <property type="project" value="TreeGrafter"/>
</dbReference>
<evidence type="ECO:0000256" key="1">
    <source>
        <dbReference type="ARBA" id="ARBA00023121"/>
    </source>
</evidence>
<dbReference type="GeneID" id="94291485"/>
<dbReference type="PRINTS" id="PR00689">
    <property type="entry name" value="ACOABINDINGP"/>
</dbReference>
<sequence length="96" mass="10777">MTAAHFELAVEYVRSLPKDGPVQLDNNTKLEFYSLYKQATEGDVKGSRPWAIQIESCAKWDAWSSRKGMSSDDAKAAYVKRLMTVTAEKGHPWNPA</sequence>
<accession>A0A836IEY5</accession>
<dbReference type="PANTHER" id="PTHR23310">
    <property type="entry name" value="ACYL-COA-BINDING PROTEIN, ACBP"/>
    <property type="match status" value="1"/>
</dbReference>
<dbReference type="PANTHER" id="PTHR23310:SF115">
    <property type="entry name" value="ACB DOMAIN-CONTAINING PROTEIN"/>
    <property type="match status" value="1"/>
</dbReference>
<feature type="domain" description="ACB" evidence="2">
    <location>
        <begin position="2"/>
        <end position="91"/>
    </location>
</feature>
<dbReference type="RefSeq" id="XP_067758083.1">
    <property type="nucleotide sequence ID" value="XM_067901408.1"/>
</dbReference>
<dbReference type="EMBL" id="JAFJZO010000017">
    <property type="protein sequence ID" value="KAG5508194.1"/>
    <property type="molecule type" value="Genomic_DNA"/>
</dbReference>
<organism evidence="3 4">
    <name type="scientific">Porcisia hertigi</name>
    <dbReference type="NCBI Taxonomy" id="2761500"/>
    <lineage>
        <taxon>Eukaryota</taxon>
        <taxon>Discoba</taxon>
        <taxon>Euglenozoa</taxon>
        <taxon>Kinetoplastea</taxon>
        <taxon>Metakinetoplastina</taxon>
        <taxon>Trypanosomatida</taxon>
        <taxon>Trypanosomatidae</taxon>
        <taxon>Leishmaniinae</taxon>
        <taxon>Porcisia</taxon>
    </lineage>
</organism>
<dbReference type="PROSITE" id="PS51228">
    <property type="entry name" value="ACB_2"/>
    <property type="match status" value="1"/>
</dbReference>
<name>A0A836IEY5_9TRYP</name>
<dbReference type="AlphaFoldDB" id="A0A836IEY5"/>
<dbReference type="GO" id="GO:0006631">
    <property type="term" value="P:fatty acid metabolic process"/>
    <property type="evidence" value="ECO:0007669"/>
    <property type="project" value="TreeGrafter"/>
</dbReference>
<dbReference type="InterPro" id="IPR014352">
    <property type="entry name" value="FERM/acyl-CoA-bd_prot_sf"/>
</dbReference>
<proteinExistence type="predicted"/>